<accession>S2X1W6</accession>
<evidence type="ECO:0000313" key="3">
    <source>
        <dbReference type="Proteomes" id="UP000014417"/>
    </source>
</evidence>
<organism evidence="2 3">
    <name type="scientific">Propionimicrobium lymphophilum ACS-093-V-SCH5</name>
    <dbReference type="NCBI Taxonomy" id="883161"/>
    <lineage>
        <taxon>Bacteria</taxon>
        <taxon>Bacillati</taxon>
        <taxon>Actinomycetota</taxon>
        <taxon>Actinomycetes</taxon>
        <taxon>Propionibacteriales</taxon>
        <taxon>Propionibacteriaceae</taxon>
        <taxon>Propionimicrobium</taxon>
    </lineage>
</organism>
<feature type="domain" description="N-acetyltransferase" evidence="1">
    <location>
        <begin position="1"/>
        <end position="156"/>
    </location>
</feature>
<name>S2X1W6_9ACTN</name>
<dbReference type="HOGENOM" id="CLU_102144_0_0_11"/>
<evidence type="ECO:0000313" key="2">
    <source>
        <dbReference type="EMBL" id="EPD34014.1"/>
    </source>
</evidence>
<dbReference type="Gene3D" id="3.40.630.30">
    <property type="match status" value="1"/>
</dbReference>
<dbReference type="InterPro" id="IPR016181">
    <property type="entry name" value="Acyl_CoA_acyltransferase"/>
</dbReference>
<dbReference type="PROSITE" id="PS51186">
    <property type="entry name" value="GNAT"/>
    <property type="match status" value="1"/>
</dbReference>
<dbReference type="SUPFAM" id="SSF55729">
    <property type="entry name" value="Acyl-CoA N-acyltransferases (Nat)"/>
    <property type="match status" value="1"/>
</dbReference>
<dbReference type="GO" id="GO:0016747">
    <property type="term" value="F:acyltransferase activity, transferring groups other than amino-acyl groups"/>
    <property type="evidence" value="ECO:0007669"/>
    <property type="project" value="InterPro"/>
</dbReference>
<proteinExistence type="predicted"/>
<dbReference type="AlphaFoldDB" id="S2X1W6"/>
<dbReference type="Proteomes" id="UP000014417">
    <property type="component" value="Unassembled WGS sequence"/>
</dbReference>
<dbReference type="InterPro" id="IPR000182">
    <property type="entry name" value="GNAT_dom"/>
</dbReference>
<dbReference type="RefSeq" id="WP_016454910.1">
    <property type="nucleotide sequence ID" value="NZ_KE150269.1"/>
</dbReference>
<dbReference type="STRING" id="883161.HMPREF9306_00048"/>
<evidence type="ECO:0000259" key="1">
    <source>
        <dbReference type="PROSITE" id="PS51186"/>
    </source>
</evidence>
<dbReference type="OrthoDB" id="3729649at2"/>
<keyword evidence="3" id="KW-1185">Reference proteome</keyword>
<protein>
    <recommendedName>
        <fullName evidence="1">N-acetyltransferase domain-containing protein</fullName>
    </recommendedName>
</protein>
<gene>
    <name evidence="2" type="ORF">HMPREF9306_00048</name>
</gene>
<sequence length="223" mass="24513">MRIDRVTNPDEARQIHQELIDVSFPPDEKSSADVFVDAVKSGSTLLYGARHEGRWAGEVSLEVQDEKDLALISWLSTSEHARGHGLGGKLLQTAIDEGTKLGAKWLIGEIENPATPPTSVAHGDPAARSLFYARRGAKALMLDYLQPPIEPGKNAMDMLLIVFSQQPLPAALPAKPLSRFLKDYVGGYEPTWNRLEAGLRGDEVELVDLDQDAFDKSRLASRK</sequence>
<comment type="caution">
    <text evidence="2">The sequence shown here is derived from an EMBL/GenBank/DDBJ whole genome shotgun (WGS) entry which is preliminary data.</text>
</comment>
<dbReference type="Pfam" id="PF00583">
    <property type="entry name" value="Acetyltransf_1"/>
    <property type="match status" value="1"/>
</dbReference>
<dbReference type="CDD" id="cd04301">
    <property type="entry name" value="NAT_SF"/>
    <property type="match status" value="1"/>
</dbReference>
<dbReference type="EMBL" id="AGZR01000001">
    <property type="protein sequence ID" value="EPD34014.1"/>
    <property type="molecule type" value="Genomic_DNA"/>
</dbReference>
<reference evidence="2 3" key="1">
    <citation type="submission" date="2013-04" db="EMBL/GenBank/DDBJ databases">
        <title>The Genome Sequence of Propionimicrobium lymphophilum ACS-093-V-SCH5.</title>
        <authorList>
            <consortium name="The Broad Institute Genomics Platform"/>
            <person name="Earl A."/>
            <person name="Ward D."/>
            <person name="Feldgarden M."/>
            <person name="Gevers D."/>
            <person name="Saerens B."/>
            <person name="Vaneechoutte M."/>
            <person name="Walker B."/>
            <person name="Young S."/>
            <person name="Zeng Q."/>
            <person name="Gargeya S."/>
            <person name="Fitzgerald M."/>
            <person name="Haas B."/>
            <person name="Abouelleil A."/>
            <person name="Allen A.W."/>
            <person name="Alvarado L."/>
            <person name="Arachchi H.M."/>
            <person name="Berlin A.M."/>
            <person name="Chapman S.B."/>
            <person name="Gainer-Dewar J."/>
            <person name="Goldberg J."/>
            <person name="Griggs A."/>
            <person name="Gujja S."/>
            <person name="Hansen M."/>
            <person name="Howarth C."/>
            <person name="Imamovic A."/>
            <person name="Ireland A."/>
            <person name="Larimer J."/>
            <person name="McCowan C."/>
            <person name="Murphy C."/>
            <person name="Pearson M."/>
            <person name="Poon T.W."/>
            <person name="Priest M."/>
            <person name="Roberts A."/>
            <person name="Saif S."/>
            <person name="Shea T."/>
            <person name="Sisk P."/>
            <person name="Sykes S."/>
            <person name="Wortman J."/>
            <person name="Nusbaum C."/>
            <person name="Birren B."/>
        </authorList>
    </citation>
    <scope>NUCLEOTIDE SEQUENCE [LARGE SCALE GENOMIC DNA]</scope>
    <source>
        <strain evidence="2 3">ACS-093-V-SCH5</strain>
    </source>
</reference>